<proteinExistence type="predicted"/>
<keyword evidence="5" id="KW-0896">Oogenesis</keyword>
<keyword evidence="3" id="KW-0677">Repeat</keyword>
<evidence type="ECO:0000256" key="8">
    <source>
        <dbReference type="ARBA" id="ARBA00030116"/>
    </source>
</evidence>
<evidence type="ECO:0000256" key="10">
    <source>
        <dbReference type="SAM" id="MobiDB-lite"/>
    </source>
</evidence>
<evidence type="ECO:0000256" key="3">
    <source>
        <dbReference type="ARBA" id="ARBA00022737"/>
    </source>
</evidence>
<evidence type="ECO:0000256" key="7">
    <source>
        <dbReference type="ARBA" id="ARBA00023254"/>
    </source>
</evidence>
<organism evidence="12 13">
    <name type="scientific">Galeopterus variegatus</name>
    <name type="common">Malayan flying lemur</name>
    <name type="synonym">Cynocephalus variegatus</name>
    <dbReference type="NCBI Taxonomy" id="482537"/>
    <lineage>
        <taxon>Eukaryota</taxon>
        <taxon>Metazoa</taxon>
        <taxon>Chordata</taxon>
        <taxon>Craniata</taxon>
        <taxon>Vertebrata</taxon>
        <taxon>Euteleostomi</taxon>
        <taxon>Mammalia</taxon>
        <taxon>Eutheria</taxon>
        <taxon>Euarchontoglires</taxon>
        <taxon>Dermoptera</taxon>
        <taxon>Cynocephalidae</taxon>
        <taxon>Galeopterus</taxon>
    </lineage>
</organism>
<evidence type="ECO:0000256" key="9">
    <source>
        <dbReference type="PROSITE-ProRule" id="PRU00176"/>
    </source>
</evidence>
<dbReference type="InterPro" id="IPR021139">
    <property type="entry name" value="NYN"/>
</dbReference>
<feature type="domain" description="RRM" evidence="11">
    <location>
        <begin position="765"/>
        <end position="844"/>
    </location>
</feature>
<dbReference type="Pfam" id="PF11608">
    <property type="entry name" value="RRM_MARF1"/>
    <property type="match status" value="1"/>
</dbReference>
<dbReference type="Pfam" id="PF00076">
    <property type="entry name" value="RRM_1"/>
    <property type="match status" value="1"/>
</dbReference>
<keyword evidence="5" id="KW-0221">Differentiation</keyword>
<dbReference type="InterPro" id="IPR034191">
    <property type="entry name" value="MARF1_RRM2"/>
</dbReference>
<dbReference type="SUPFAM" id="SSF54928">
    <property type="entry name" value="RNA-binding domain, RBD"/>
    <property type="match status" value="2"/>
</dbReference>
<dbReference type="GeneID" id="103603282"/>
<dbReference type="InterPro" id="IPR035979">
    <property type="entry name" value="RBD_domain_sf"/>
</dbReference>
<keyword evidence="12" id="KW-1185">Reference proteome</keyword>
<dbReference type="InterPro" id="IPR000504">
    <property type="entry name" value="RRM_dom"/>
</dbReference>
<evidence type="ECO:0000256" key="2">
    <source>
        <dbReference type="ARBA" id="ARBA00022152"/>
    </source>
</evidence>
<evidence type="ECO:0000256" key="1">
    <source>
        <dbReference type="ARBA" id="ARBA00004275"/>
    </source>
</evidence>
<keyword evidence="6" id="KW-0576">Peroxisome</keyword>
<dbReference type="PROSITE" id="PS50102">
    <property type="entry name" value="RRM"/>
    <property type="match status" value="1"/>
</dbReference>
<dbReference type="SMART" id="SM00360">
    <property type="entry name" value="RRM"/>
    <property type="match status" value="2"/>
</dbReference>
<dbReference type="PANTHER" id="PTHR14379">
    <property type="entry name" value="LIMKAIN B LKAP"/>
    <property type="match status" value="1"/>
</dbReference>
<dbReference type="PANTHER" id="PTHR14379:SF3">
    <property type="entry name" value="MEIOSIS REGULATOR AND MRNA STABILITY FACTOR 1"/>
    <property type="match status" value="1"/>
</dbReference>
<evidence type="ECO:0000313" key="13">
    <source>
        <dbReference type="RefSeq" id="XP_008585995.1"/>
    </source>
</evidence>
<dbReference type="InterPro" id="IPR045602">
    <property type="entry name" value="MARF1_LOTUS"/>
</dbReference>
<evidence type="ECO:0000256" key="4">
    <source>
        <dbReference type="ARBA" id="ARBA00022884"/>
    </source>
</evidence>
<dbReference type="CDD" id="cd12255">
    <property type="entry name" value="RRM1_LKAP"/>
    <property type="match status" value="1"/>
</dbReference>
<evidence type="ECO:0000313" key="12">
    <source>
        <dbReference type="Proteomes" id="UP000694923"/>
    </source>
</evidence>
<accession>A0ABM0RZF4</accession>
<keyword evidence="4 9" id="KW-0694">RNA-binding</keyword>
<dbReference type="CDD" id="cd12256">
    <property type="entry name" value="RRM2_LKAP"/>
    <property type="match status" value="1"/>
</dbReference>
<feature type="region of interest" description="Disordered" evidence="10">
    <location>
        <begin position="596"/>
        <end position="617"/>
    </location>
</feature>
<evidence type="ECO:0000256" key="6">
    <source>
        <dbReference type="ARBA" id="ARBA00023140"/>
    </source>
</evidence>
<dbReference type="Gene3D" id="3.30.70.330">
    <property type="match status" value="2"/>
</dbReference>
<sequence>MMEGNGTENSCSRTLGWLQQDNDAKPWLWKFSNCFSRSEQTLPLSPQTKEYMENKKVAVELKDVPSPLHAGSKLFPAVPLPDIHSLQQPKIQLLTVPKVSCCAHCPNEPSTSPMHLGGGGGGGGGGGSGGTSSLIHTGTLLDSQSTRTITCQVGSGFAFQSASSLQNASARNSLAGIASDFPSMCLESNLSSYKHLPCCGKLHFQSCHGNMHKLHQFPTLQGCTSAGYFPCSDFTSGAPGHLEEHISQSELTPHLCTNSLHLNVVPPVCLKGSLYCEDCLNKPARNSVIDAAKVWPNIPPPNTQPAPLAIPLCNGCGTKGTGKETALLLATSLGKAASKFGSPEVAVAGQVLENLPPIGVFWDIENCSVPSGRSATAVVQRIREKFFKGHREAEFICVCDISKENKEVIQELNNCQVTVAHINATAKNAADDKLRQSLRRFANTHTAPATVVLVSTDVNFALELSDLRHRHGFHIILVHKNQASCHTLLYVYNLPANKDGKSISNRLRRLSDNCGGKVLSITGCSAILRFINQDSAERAQKRMENEDVFGNRIIVSFTPKNRELCETKSSSAIADKVKSPKKLKNSKLCLIKDTNEQSSSAKAMPGKGLQANSGSTARSTSVKSLQELCRMESKAGNRSSEHQQGGMRPVACPHSNSNAAVLTSKNLGMAESVYKTNQNKENLSARSVTSSPVEKKDKETVFQVSYPSAFSRLIASRQVSPLLTSQSWSSRSVSPNLLNRASPLAFNVASSSSGADCLDPYANGADIQVSNIDYRLSRKELQQLVHEAFSRHGKVRSVELSPHTDYQLKAVVQMENLQEAISAVNSLHRYKIGSKKILVSLATGAANKSLSLLSAETISILQDAPACCLPLFKFTDIYEKK</sequence>
<evidence type="ECO:0000256" key="5">
    <source>
        <dbReference type="ARBA" id="ARBA00022943"/>
    </source>
</evidence>
<reference evidence="13" key="1">
    <citation type="submission" date="2025-08" db="UniProtKB">
        <authorList>
            <consortium name="RefSeq"/>
        </authorList>
    </citation>
    <scope>IDENTIFICATION</scope>
</reference>
<dbReference type="Pfam" id="PF01936">
    <property type="entry name" value="NYN"/>
    <property type="match status" value="1"/>
</dbReference>
<dbReference type="Pfam" id="PF19687">
    <property type="entry name" value="MARF1_LOTUS"/>
    <property type="match status" value="1"/>
</dbReference>
<protein>
    <recommendedName>
        <fullName evidence="2">Meiosis regulator and mRNA stability factor 1</fullName>
    </recommendedName>
    <alternativeName>
        <fullName evidence="8">Limkain-b1</fullName>
    </alternativeName>
</protein>
<dbReference type="CDD" id="cd10910">
    <property type="entry name" value="PIN_limkain_b1_N_like"/>
    <property type="match status" value="1"/>
</dbReference>
<comment type="subcellular location">
    <subcellularLocation>
        <location evidence="1">Peroxisome</location>
    </subcellularLocation>
</comment>
<keyword evidence="7" id="KW-0469">Meiosis</keyword>
<dbReference type="InterPro" id="IPR024768">
    <property type="entry name" value="Marf1"/>
</dbReference>
<gene>
    <name evidence="13" type="primary">KIAA0430</name>
</gene>
<dbReference type="Proteomes" id="UP000694923">
    <property type="component" value="Unplaced"/>
</dbReference>
<dbReference type="RefSeq" id="XP_008585995.1">
    <property type="nucleotide sequence ID" value="XM_008587773.1"/>
</dbReference>
<name>A0ABM0RZF4_GALVR</name>
<dbReference type="InterPro" id="IPR012677">
    <property type="entry name" value="Nucleotide-bd_a/b_plait_sf"/>
</dbReference>
<dbReference type="InterPro" id="IPR034189">
    <property type="entry name" value="MARF1_RRM1"/>
</dbReference>
<evidence type="ECO:0000259" key="11">
    <source>
        <dbReference type="PROSITE" id="PS50102"/>
    </source>
</evidence>